<organism evidence="1 2">
    <name type="scientific">Bradyrhizobium iriomotense</name>
    <dbReference type="NCBI Taxonomy" id="441950"/>
    <lineage>
        <taxon>Bacteria</taxon>
        <taxon>Pseudomonadati</taxon>
        <taxon>Pseudomonadota</taxon>
        <taxon>Alphaproteobacteria</taxon>
        <taxon>Hyphomicrobiales</taxon>
        <taxon>Nitrobacteraceae</taxon>
        <taxon>Bradyrhizobium</taxon>
    </lineage>
</organism>
<gene>
    <name evidence="1" type="ORF">GCM10007857_76770</name>
</gene>
<name>A0ABQ6BBT5_9BRAD</name>
<keyword evidence="2" id="KW-1185">Reference proteome</keyword>
<comment type="caution">
    <text evidence="1">The sequence shown here is derived from an EMBL/GenBank/DDBJ whole genome shotgun (WGS) entry which is preliminary data.</text>
</comment>
<accession>A0ABQ6BBT5</accession>
<evidence type="ECO:0000313" key="2">
    <source>
        <dbReference type="Proteomes" id="UP001156905"/>
    </source>
</evidence>
<evidence type="ECO:0000313" key="1">
    <source>
        <dbReference type="EMBL" id="GLR90961.1"/>
    </source>
</evidence>
<reference evidence="2" key="1">
    <citation type="journal article" date="2019" name="Int. J. Syst. Evol. Microbiol.">
        <title>The Global Catalogue of Microorganisms (GCM) 10K type strain sequencing project: providing services to taxonomists for standard genome sequencing and annotation.</title>
        <authorList>
            <consortium name="The Broad Institute Genomics Platform"/>
            <consortium name="The Broad Institute Genome Sequencing Center for Infectious Disease"/>
            <person name="Wu L."/>
            <person name="Ma J."/>
        </authorList>
    </citation>
    <scope>NUCLEOTIDE SEQUENCE [LARGE SCALE GENOMIC DNA]</scope>
    <source>
        <strain evidence="2">NBRC 102520</strain>
    </source>
</reference>
<sequence length="64" mass="6927">MFFSGSTIPLSRLAGKTELILCPKIELACCRHSPICECSAGRTDIGAGIVGVSGRREWREEFAV</sequence>
<dbReference type="Proteomes" id="UP001156905">
    <property type="component" value="Unassembled WGS sequence"/>
</dbReference>
<dbReference type="EMBL" id="BSOW01000040">
    <property type="protein sequence ID" value="GLR90961.1"/>
    <property type="molecule type" value="Genomic_DNA"/>
</dbReference>
<protein>
    <submittedName>
        <fullName evidence="1">Uncharacterized protein</fullName>
    </submittedName>
</protein>
<proteinExistence type="predicted"/>